<dbReference type="AlphaFoldDB" id="A0A1H1HP49"/>
<proteinExistence type="predicted"/>
<organism evidence="1 2">
    <name type="scientific">Natronobacterium texcoconense</name>
    <dbReference type="NCBI Taxonomy" id="1095778"/>
    <lineage>
        <taxon>Archaea</taxon>
        <taxon>Methanobacteriati</taxon>
        <taxon>Methanobacteriota</taxon>
        <taxon>Stenosarchaea group</taxon>
        <taxon>Halobacteria</taxon>
        <taxon>Halobacteriales</taxon>
        <taxon>Natrialbaceae</taxon>
        <taxon>Natronobacterium</taxon>
    </lineage>
</organism>
<dbReference type="CDD" id="cd00090">
    <property type="entry name" value="HTH_ARSR"/>
    <property type="match status" value="1"/>
</dbReference>
<name>A0A1H1HP49_NATTX</name>
<dbReference type="Pfam" id="PF12840">
    <property type="entry name" value="HTH_20"/>
    <property type="match status" value="1"/>
</dbReference>
<dbReference type="InterPro" id="IPR036388">
    <property type="entry name" value="WH-like_DNA-bd_sf"/>
</dbReference>
<dbReference type="InterPro" id="IPR036390">
    <property type="entry name" value="WH_DNA-bd_sf"/>
</dbReference>
<sequence length="110" mass="12170">MPRHMVPPVEQSLDTETVLSLLSDEYVSEILEALTDGPATATELTEHCSGSKVTVYRRLNSLEENDLVEVTTDIKCDGHHCKVYRNAINEITVAVTDDGPELEVVRTSAR</sequence>
<accession>A0A1H1HP49</accession>
<dbReference type="OrthoDB" id="290446at2157"/>
<evidence type="ECO:0000313" key="2">
    <source>
        <dbReference type="Proteomes" id="UP000198848"/>
    </source>
</evidence>
<dbReference type="InterPro" id="IPR011991">
    <property type="entry name" value="ArsR-like_HTH"/>
</dbReference>
<keyword evidence="2" id="KW-1185">Reference proteome</keyword>
<protein>
    <submittedName>
        <fullName evidence="1">Helix-turn-helix domain-containing protein</fullName>
    </submittedName>
</protein>
<gene>
    <name evidence="1" type="ORF">SAMN04489842_2924</name>
</gene>
<dbReference type="RefSeq" id="WP_090383271.1">
    <property type="nucleotide sequence ID" value="NZ_FNLC01000003.1"/>
</dbReference>
<reference evidence="2" key="1">
    <citation type="submission" date="2016-10" db="EMBL/GenBank/DDBJ databases">
        <authorList>
            <person name="Varghese N."/>
            <person name="Submissions S."/>
        </authorList>
    </citation>
    <scope>NUCLEOTIDE SEQUENCE [LARGE SCALE GENOMIC DNA]</scope>
    <source>
        <strain evidence="2">DSM 24767</strain>
    </source>
</reference>
<dbReference type="Proteomes" id="UP000198848">
    <property type="component" value="Unassembled WGS sequence"/>
</dbReference>
<dbReference type="Gene3D" id="1.10.10.10">
    <property type="entry name" value="Winged helix-like DNA-binding domain superfamily/Winged helix DNA-binding domain"/>
    <property type="match status" value="1"/>
</dbReference>
<evidence type="ECO:0000313" key="1">
    <source>
        <dbReference type="EMBL" id="SDR27173.1"/>
    </source>
</evidence>
<dbReference type="EMBL" id="FNLC01000003">
    <property type="protein sequence ID" value="SDR27173.1"/>
    <property type="molecule type" value="Genomic_DNA"/>
</dbReference>
<dbReference type="SUPFAM" id="SSF46785">
    <property type="entry name" value="Winged helix' DNA-binding domain"/>
    <property type="match status" value="1"/>
</dbReference>